<sequence length="948" mass="96831">MSSQLYAFGRLAHRRWRLVMLVWVLVLAGAGTAAAALSAGTTNSFSIPGTESQEALDRLSATFPQVSGSSAQVVAVAADGDVRDETGSVAEVVDALEGLQDVAAVAPVLAEDGTLLPEAQVSDDGSTLLVTAQLDLGRDEVTEETTDALLEVVDGASTDAVTWTAGGDAFQAETVALGATELVGLLVAGVVLTLTLGSLLAAGMPLVTAVVGVATAMALVFAATSVVELSSTAPLLAVMIGIAVGIDYALFVLARHREQLAEGLDPEESTGRAVATAGSAVVFAGLTVMIALAGLSVAGIPFLTVMGITAALAVAVAVVVALTLLPAIMGAFGPRLRPRAPRAGRTRRGGRAGRTGSPAATWVRLVTRRPLVTVVVVTAALLTAAVPALDLRLALPDAGTGAQGTPSRDTYDLLSEEFGPGSNGPLVVTGDIVASTDPLGLVAAVREDIEALDGVAAVPLATPNEGADTMIVQVVPEGGPTSDETRELVRELRELRPQIEDEHGVTIAVTGATAVGIDVSDRLLEALLPFVLLVVGLSLVLLAMVFRSVWVPVKAAVGYLLSIGAALGAVVAVYQWGWLEGPLHTVDTGPVISFMPILLLGILFGLAMDYEVFLVSRIREHYVHGGDARAAVRTGFASAAKVVAAAAVIMFAVFAAFVPEGDATLQPIALGLAVGVFVDAFLVRMTLVPAALALLGERAWWLPGWLDRLLPSFDVEGEGIGHQLRLQDWPSPDAGPGAFAEGLEVTVAGRDGEHVLLGPVSLAVPPGHLLLAEGGDRVARTALAMVLAGRTRPSAGDVKVAGAVLPQQAGTARRDVGLLRAVDEADPVAAAARLLGGRSPVRVLVVENLELVPEPEVRQALVDTLADACRDLGAAVVVTCDSTTAGSLVVADDVPASRLDLASLPAVAPAPAPTGDPADDGVQDDRDVLVPGAIPAELSPSVVGGPRP</sequence>
<gene>
    <name evidence="10" type="ORF">ACFOLH_18985</name>
</gene>
<reference evidence="11" key="1">
    <citation type="journal article" date="2019" name="Int. J. Syst. Evol. Microbiol.">
        <title>The Global Catalogue of Microorganisms (GCM) 10K type strain sequencing project: providing services to taxonomists for standard genome sequencing and annotation.</title>
        <authorList>
            <consortium name="The Broad Institute Genomics Platform"/>
            <consortium name="The Broad Institute Genome Sequencing Center for Infectious Disease"/>
            <person name="Wu L."/>
            <person name="Ma J."/>
        </authorList>
    </citation>
    <scope>NUCLEOTIDE SEQUENCE [LARGE SCALE GENOMIC DNA]</scope>
    <source>
        <strain evidence="11">NCAIM B.02333</strain>
    </source>
</reference>
<dbReference type="InterPro" id="IPR001036">
    <property type="entry name" value="Acrflvin-R"/>
</dbReference>
<dbReference type="Proteomes" id="UP001595685">
    <property type="component" value="Unassembled WGS sequence"/>
</dbReference>
<feature type="transmembrane region" description="Helical" evidence="8">
    <location>
        <begin position="558"/>
        <end position="579"/>
    </location>
</feature>
<dbReference type="PANTHER" id="PTHR33406">
    <property type="entry name" value="MEMBRANE PROTEIN MJ1562-RELATED"/>
    <property type="match status" value="1"/>
</dbReference>
<keyword evidence="11" id="KW-1185">Reference proteome</keyword>
<dbReference type="Pfam" id="PF03176">
    <property type="entry name" value="MMPL"/>
    <property type="match status" value="2"/>
</dbReference>
<keyword evidence="4 8" id="KW-0812">Transmembrane</keyword>
<feature type="transmembrane region" description="Helical" evidence="8">
    <location>
        <begin position="209"/>
        <end position="227"/>
    </location>
</feature>
<dbReference type="PRINTS" id="PR00702">
    <property type="entry name" value="ACRIFLAVINRP"/>
</dbReference>
<dbReference type="InterPro" id="IPR000731">
    <property type="entry name" value="SSD"/>
</dbReference>
<evidence type="ECO:0000313" key="11">
    <source>
        <dbReference type="Proteomes" id="UP001595685"/>
    </source>
</evidence>
<feature type="transmembrane region" description="Helical" evidence="8">
    <location>
        <begin position="182"/>
        <end position="202"/>
    </location>
</feature>
<dbReference type="RefSeq" id="WP_340291624.1">
    <property type="nucleotide sequence ID" value="NZ_JBBEOI010000044.1"/>
</dbReference>
<feature type="transmembrane region" description="Helical" evidence="8">
    <location>
        <begin position="636"/>
        <end position="658"/>
    </location>
</feature>
<dbReference type="InterPro" id="IPR050545">
    <property type="entry name" value="Mycobact_MmpL"/>
</dbReference>
<dbReference type="SUPFAM" id="SSF82866">
    <property type="entry name" value="Multidrug efflux transporter AcrB transmembrane domain"/>
    <property type="match status" value="2"/>
</dbReference>
<feature type="transmembrane region" description="Helical" evidence="8">
    <location>
        <begin position="526"/>
        <end position="546"/>
    </location>
</feature>
<name>A0ABV7WM23_9MICO</name>
<feature type="region of interest" description="Disordered" evidence="7">
    <location>
        <begin position="907"/>
        <end position="948"/>
    </location>
</feature>
<feature type="transmembrane region" description="Helical" evidence="8">
    <location>
        <begin position="308"/>
        <end position="332"/>
    </location>
</feature>
<keyword evidence="6 8" id="KW-0472">Membrane</keyword>
<evidence type="ECO:0000259" key="9">
    <source>
        <dbReference type="PROSITE" id="PS50156"/>
    </source>
</evidence>
<evidence type="ECO:0000256" key="2">
    <source>
        <dbReference type="ARBA" id="ARBA00010157"/>
    </source>
</evidence>
<dbReference type="SUPFAM" id="SSF52540">
    <property type="entry name" value="P-loop containing nucleoside triphosphate hydrolases"/>
    <property type="match status" value="1"/>
</dbReference>
<evidence type="ECO:0000313" key="10">
    <source>
        <dbReference type="EMBL" id="MFC3690439.1"/>
    </source>
</evidence>
<dbReference type="InterPro" id="IPR004869">
    <property type="entry name" value="MMPL_dom"/>
</dbReference>
<feature type="transmembrane region" description="Helical" evidence="8">
    <location>
        <begin position="670"/>
        <end position="695"/>
    </location>
</feature>
<dbReference type="EMBL" id="JBHRWW010000023">
    <property type="protein sequence ID" value="MFC3690439.1"/>
    <property type="molecule type" value="Genomic_DNA"/>
</dbReference>
<comment type="caution">
    <text evidence="10">The sequence shown here is derived from an EMBL/GenBank/DDBJ whole genome shotgun (WGS) entry which is preliminary data.</text>
</comment>
<evidence type="ECO:0000256" key="4">
    <source>
        <dbReference type="ARBA" id="ARBA00022692"/>
    </source>
</evidence>
<evidence type="ECO:0000256" key="6">
    <source>
        <dbReference type="ARBA" id="ARBA00023136"/>
    </source>
</evidence>
<evidence type="ECO:0000256" key="3">
    <source>
        <dbReference type="ARBA" id="ARBA00022475"/>
    </source>
</evidence>
<comment type="similarity">
    <text evidence="2">Belongs to the resistance-nodulation-cell division (RND) (TC 2.A.6) family. MmpL subfamily.</text>
</comment>
<feature type="transmembrane region" description="Helical" evidence="8">
    <location>
        <begin position="591"/>
        <end position="615"/>
    </location>
</feature>
<evidence type="ECO:0000256" key="8">
    <source>
        <dbReference type="SAM" id="Phobius"/>
    </source>
</evidence>
<accession>A0ABV7WM23</accession>
<keyword evidence="3" id="KW-1003">Cell membrane</keyword>
<organism evidence="10 11">
    <name type="scientific">Aquipuribacter hungaricus</name>
    <dbReference type="NCBI Taxonomy" id="545624"/>
    <lineage>
        <taxon>Bacteria</taxon>
        <taxon>Bacillati</taxon>
        <taxon>Actinomycetota</taxon>
        <taxon>Actinomycetes</taxon>
        <taxon>Micrococcales</taxon>
        <taxon>Intrasporangiaceae</taxon>
        <taxon>Aquipuribacter</taxon>
    </lineage>
</organism>
<comment type="subcellular location">
    <subcellularLocation>
        <location evidence="1">Cell membrane</location>
        <topology evidence="1">Multi-pass membrane protein</topology>
    </subcellularLocation>
</comment>
<feature type="transmembrane region" description="Helical" evidence="8">
    <location>
        <begin position="233"/>
        <end position="253"/>
    </location>
</feature>
<dbReference type="PANTHER" id="PTHR33406:SF11">
    <property type="entry name" value="MEMBRANE PROTEIN SCO6666-RELATED"/>
    <property type="match status" value="1"/>
</dbReference>
<evidence type="ECO:0000256" key="5">
    <source>
        <dbReference type="ARBA" id="ARBA00022989"/>
    </source>
</evidence>
<protein>
    <submittedName>
        <fullName evidence="10">MMPL family transporter</fullName>
    </submittedName>
</protein>
<feature type="domain" description="SSD" evidence="9">
    <location>
        <begin position="199"/>
        <end position="331"/>
    </location>
</feature>
<feature type="transmembrane region" description="Helical" evidence="8">
    <location>
        <begin position="371"/>
        <end position="389"/>
    </location>
</feature>
<dbReference type="Gene3D" id="1.20.1640.10">
    <property type="entry name" value="Multidrug efflux transporter AcrB transmembrane domain"/>
    <property type="match status" value="2"/>
</dbReference>
<feature type="transmembrane region" description="Helical" evidence="8">
    <location>
        <begin position="274"/>
        <end position="302"/>
    </location>
</feature>
<proteinExistence type="inferred from homology"/>
<evidence type="ECO:0000256" key="7">
    <source>
        <dbReference type="SAM" id="MobiDB-lite"/>
    </source>
</evidence>
<dbReference type="InterPro" id="IPR027417">
    <property type="entry name" value="P-loop_NTPase"/>
</dbReference>
<dbReference type="PROSITE" id="PS50156">
    <property type="entry name" value="SSD"/>
    <property type="match status" value="1"/>
</dbReference>
<keyword evidence="5 8" id="KW-1133">Transmembrane helix</keyword>
<evidence type="ECO:0000256" key="1">
    <source>
        <dbReference type="ARBA" id="ARBA00004651"/>
    </source>
</evidence>